<dbReference type="GO" id="GO:0004497">
    <property type="term" value="F:monooxygenase activity"/>
    <property type="evidence" value="ECO:0007669"/>
    <property type="project" value="InterPro"/>
</dbReference>
<accession>A0A507FNS9</accession>
<evidence type="ECO:0000256" key="2">
    <source>
        <dbReference type="PIRSR" id="PIRSR602401-1"/>
    </source>
</evidence>
<evidence type="ECO:0000256" key="1">
    <source>
        <dbReference type="ARBA" id="ARBA00010617"/>
    </source>
</evidence>
<keyword evidence="3" id="KW-0472">Membrane</keyword>
<dbReference type="GO" id="GO:0016705">
    <property type="term" value="F:oxidoreductase activity, acting on paired donors, with incorporation or reduction of molecular oxygen"/>
    <property type="evidence" value="ECO:0007669"/>
    <property type="project" value="InterPro"/>
</dbReference>
<evidence type="ECO:0000313" key="5">
    <source>
        <dbReference type="Proteomes" id="UP000320333"/>
    </source>
</evidence>
<keyword evidence="5" id="KW-1185">Reference proteome</keyword>
<keyword evidence="2" id="KW-0408">Iron</keyword>
<comment type="caution">
    <text evidence="4">The sequence shown here is derived from an EMBL/GenBank/DDBJ whole genome shotgun (WGS) entry which is preliminary data.</text>
</comment>
<dbReference type="PANTHER" id="PTHR24305:SF166">
    <property type="entry name" value="CYTOCHROME P450 12A4, MITOCHONDRIAL-RELATED"/>
    <property type="match status" value="1"/>
</dbReference>
<dbReference type="GO" id="GO:0005506">
    <property type="term" value="F:iron ion binding"/>
    <property type="evidence" value="ECO:0007669"/>
    <property type="project" value="InterPro"/>
</dbReference>
<keyword evidence="3" id="KW-0812">Transmembrane</keyword>
<dbReference type="AlphaFoldDB" id="A0A507FNS9"/>
<organism evidence="4 5">
    <name type="scientific">Chytriomyces confervae</name>
    <dbReference type="NCBI Taxonomy" id="246404"/>
    <lineage>
        <taxon>Eukaryota</taxon>
        <taxon>Fungi</taxon>
        <taxon>Fungi incertae sedis</taxon>
        <taxon>Chytridiomycota</taxon>
        <taxon>Chytridiomycota incertae sedis</taxon>
        <taxon>Chytridiomycetes</taxon>
        <taxon>Chytridiales</taxon>
        <taxon>Chytriomycetaceae</taxon>
        <taxon>Chytriomyces</taxon>
    </lineage>
</organism>
<dbReference type="InterPro" id="IPR001128">
    <property type="entry name" value="Cyt_P450"/>
</dbReference>
<feature type="transmembrane region" description="Helical" evidence="3">
    <location>
        <begin position="50"/>
        <end position="74"/>
    </location>
</feature>
<gene>
    <name evidence="4" type="ORF">CcCBS67573_g00697</name>
</gene>
<name>A0A507FNS9_9FUNG</name>
<keyword evidence="2" id="KW-0479">Metal-binding</keyword>
<dbReference type="SUPFAM" id="SSF48264">
    <property type="entry name" value="Cytochrome P450"/>
    <property type="match status" value="2"/>
</dbReference>
<proteinExistence type="inferred from homology"/>
<dbReference type="Gene3D" id="1.10.630.10">
    <property type="entry name" value="Cytochrome P450"/>
    <property type="match status" value="2"/>
</dbReference>
<dbReference type="PRINTS" id="PR00385">
    <property type="entry name" value="P450"/>
</dbReference>
<comment type="similarity">
    <text evidence="1">Belongs to the cytochrome P450 family.</text>
</comment>
<dbReference type="InterPro" id="IPR002401">
    <property type="entry name" value="Cyt_P450_E_grp-I"/>
</dbReference>
<evidence type="ECO:0000256" key="3">
    <source>
        <dbReference type="SAM" id="Phobius"/>
    </source>
</evidence>
<dbReference type="PANTHER" id="PTHR24305">
    <property type="entry name" value="CYTOCHROME P450"/>
    <property type="match status" value="1"/>
</dbReference>
<dbReference type="InterPro" id="IPR036396">
    <property type="entry name" value="Cyt_P450_sf"/>
</dbReference>
<dbReference type="InterPro" id="IPR050121">
    <property type="entry name" value="Cytochrome_P450_monoxygenase"/>
</dbReference>
<keyword evidence="2" id="KW-0349">Heme</keyword>
<feature type="binding site" description="axial binding residue" evidence="2">
    <location>
        <position position="1051"/>
    </location>
    <ligand>
        <name>heme</name>
        <dbReference type="ChEBI" id="CHEBI:30413"/>
    </ligand>
    <ligandPart>
        <name>Fe</name>
        <dbReference type="ChEBI" id="CHEBI:18248"/>
    </ligandPart>
</feature>
<sequence>MSGLVPDMFDWSQVLDHVSRLDPRFSSYTNYLFADASLGGITEYLLDHKLLILLGAVLIFAMHFLYSCVVYPLYLDPLLAIPGPKVDNPFNMLGNMRGIFDSEPMVMERQWVKQFGDVCRYHYLFNDQRVIVTSQTGIRHVFVTHLDHYEKKTASIKVLKTVLGDGIFVVNGEQHKRQRAILLPAFRVKTVNALVPVFIQSSHELRDSWINRLHTSSEKRIDIDTNEELSKPTLDVIGRAGFGYEFNAVANGESPLYTSLTTIMGMFEEVFVFRDVAFPWLKWVYPPEWRRHARINAAKAQFRDTCMKMVELKRAAISEGAEESKDLLSALVRANIDEADPAKRLSDDELAAQVLTMVVAGHETSFTTLTWTLDFLVKDKRVQDTLRAELLKDMPSPSDDPSMELLQSNSNYLDAVVKESLRVVTPVPAASRKCVIDDVIDGYKIPKGTVVYLISDVIHKKEELWGPDALEFKPERWLQEGGALADSADAESGRAFGTYIPFLVGPRNCIGMKFAVLELKAILSVLVRNFEFSESLSELDLPPVKKTLKIVVKPDRPLKMSVRQWLLQIVTNGQHAALQRVNTHSVLAAASAAIGLPLCLFIYRTLVHPFFINPLAKVPGPPVNPFTFLGNLPDILSQEPLVAYGKYVRLYGPIVRIRSTFNSVRVLVASSSGLRHVLGTHSHMYTKDSKITHEISRVLGKGLLTVETAGHKRQRAMINPVFRVQTINKLIPCFIQSGIETKAAWQTLFTTATKTIQLDISAELSKTTLDVIGRAGFGYEFNAVSRGESKLYTSFRTVLGLFDAKTFFKFYYLPFLRYFVPSERKAHREREDGKRVLKTACANIISQKLEQQQRTSANKETPQDLLSVLVEANQLADSSQRLSDAELMAQVNTFLLAGHETTGVALTWTLDFLAHHPRVQEKLRAEVMQDMPLRSSEPSADYIMSNASYLEAVMKESLRLRSPAPVTSRTALQDDIIDGFKIPKGTIVIISPEVMHKRAEFWGDDVLDFKPERWHNDHEQNDGNDGSSAMGGSGSKAFGVYMPFLLGPRNCIGSRFATLEFKTLLAILVRNFEFSPVPGFTYKKVLHVTLKPDPGLLLNVAECPN</sequence>
<evidence type="ECO:0008006" key="6">
    <source>
        <dbReference type="Google" id="ProtNLM"/>
    </source>
</evidence>
<dbReference type="Pfam" id="PF00067">
    <property type="entry name" value="p450"/>
    <property type="match status" value="2"/>
</dbReference>
<dbReference type="PRINTS" id="PR00463">
    <property type="entry name" value="EP450I"/>
</dbReference>
<dbReference type="GO" id="GO:0020037">
    <property type="term" value="F:heme binding"/>
    <property type="evidence" value="ECO:0007669"/>
    <property type="project" value="InterPro"/>
</dbReference>
<dbReference type="Proteomes" id="UP000320333">
    <property type="component" value="Unassembled WGS sequence"/>
</dbReference>
<evidence type="ECO:0000313" key="4">
    <source>
        <dbReference type="EMBL" id="TPX78079.1"/>
    </source>
</evidence>
<dbReference type="STRING" id="246404.A0A507FNS9"/>
<comment type="cofactor">
    <cofactor evidence="2">
        <name>heme</name>
        <dbReference type="ChEBI" id="CHEBI:30413"/>
    </cofactor>
</comment>
<dbReference type="EMBL" id="QEAP01000010">
    <property type="protein sequence ID" value="TPX78079.1"/>
    <property type="molecule type" value="Genomic_DNA"/>
</dbReference>
<dbReference type="OrthoDB" id="1470350at2759"/>
<protein>
    <recommendedName>
        <fullName evidence="6">Cytochrome P450</fullName>
    </recommendedName>
</protein>
<keyword evidence="3" id="KW-1133">Transmembrane helix</keyword>
<reference evidence="4 5" key="1">
    <citation type="journal article" date="2019" name="Sci. Rep.">
        <title>Comparative genomics of chytrid fungi reveal insights into the obligate biotrophic and pathogenic lifestyle of Synchytrium endobioticum.</title>
        <authorList>
            <person name="van de Vossenberg B.T.L.H."/>
            <person name="Warris S."/>
            <person name="Nguyen H.D.T."/>
            <person name="van Gent-Pelzer M.P.E."/>
            <person name="Joly D.L."/>
            <person name="van de Geest H.C."/>
            <person name="Bonants P.J.M."/>
            <person name="Smith D.S."/>
            <person name="Levesque C.A."/>
            <person name="van der Lee T.A.J."/>
        </authorList>
    </citation>
    <scope>NUCLEOTIDE SEQUENCE [LARGE SCALE GENOMIC DNA]</scope>
    <source>
        <strain evidence="4 5">CBS 675.73</strain>
    </source>
</reference>